<dbReference type="InterPro" id="IPR003489">
    <property type="entry name" value="RHF/RaiA"/>
</dbReference>
<evidence type="ECO:0000256" key="4">
    <source>
        <dbReference type="SAM" id="MobiDB-lite"/>
    </source>
</evidence>
<comment type="subunit">
    <text evidence="2">Associates exclusively with 100S ribosomes, which are dimers of 70S ribosomes.</text>
</comment>
<comment type="caution">
    <text evidence="5">The sequence shown here is derived from an EMBL/GenBank/DDBJ whole genome shotgun (WGS) entry which is preliminary data.</text>
</comment>
<dbReference type="Pfam" id="PF02482">
    <property type="entry name" value="Ribosomal_S30AE"/>
    <property type="match status" value="1"/>
</dbReference>
<evidence type="ECO:0000256" key="2">
    <source>
        <dbReference type="ARBA" id="ARBA00038695"/>
    </source>
</evidence>
<dbReference type="InterPro" id="IPR036567">
    <property type="entry name" value="RHF-like"/>
</dbReference>
<dbReference type="RefSeq" id="WP_166870914.1">
    <property type="nucleotide sequence ID" value="NZ_WHJH01000003.1"/>
</dbReference>
<name>A0ABX0NNF1_9BURK</name>
<reference evidence="5 6" key="1">
    <citation type="submission" date="2019-10" db="EMBL/GenBank/DDBJ databases">
        <title>Taxonomy of Antarctic Massilia spp.: description of Massilia rubra sp. nov., Massilia aquatica sp. nov., Massilia mucilaginosa sp. nov., Massilia frigida sp. nov. isolated from streams, lakes and regoliths.</title>
        <authorList>
            <person name="Holochova P."/>
            <person name="Sedlacek I."/>
            <person name="Kralova S."/>
            <person name="Maslanova I."/>
            <person name="Busse H.-J."/>
            <person name="Stankova E."/>
            <person name="Vrbovska V."/>
            <person name="Kovarovic V."/>
            <person name="Bartak M."/>
            <person name="Svec P."/>
            <person name="Pantucek R."/>
        </authorList>
    </citation>
    <scope>NUCLEOTIDE SEQUENCE [LARGE SCALE GENOMIC DNA]</scope>
    <source>
        <strain evidence="5 6">CCM 8733</strain>
    </source>
</reference>
<evidence type="ECO:0000256" key="1">
    <source>
        <dbReference type="ARBA" id="ARBA00022845"/>
    </source>
</evidence>
<dbReference type="EMBL" id="WHJH01000003">
    <property type="protein sequence ID" value="NHZ88287.1"/>
    <property type="molecule type" value="Genomic_DNA"/>
</dbReference>
<accession>A0ABX0NNF1</accession>
<protein>
    <recommendedName>
        <fullName evidence="3">Ribosome hibernation promoting factor</fullName>
    </recommendedName>
</protein>
<evidence type="ECO:0000313" key="6">
    <source>
        <dbReference type="Proteomes" id="UP000609726"/>
    </source>
</evidence>
<gene>
    <name evidence="5" type="primary">raiA</name>
    <name evidence="5" type="ORF">F2P45_04490</name>
</gene>
<feature type="compositionally biased region" description="Acidic residues" evidence="4">
    <location>
        <begin position="111"/>
        <end position="125"/>
    </location>
</feature>
<feature type="compositionally biased region" description="Basic and acidic residues" evidence="4">
    <location>
        <begin position="97"/>
        <end position="110"/>
    </location>
</feature>
<dbReference type="NCBIfam" id="TIGR00741">
    <property type="entry name" value="yfiA"/>
    <property type="match status" value="1"/>
</dbReference>
<keyword evidence="1" id="KW-0810">Translation regulation</keyword>
<proteinExistence type="predicted"/>
<evidence type="ECO:0000256" key="3">
    <source>
        <dbReference type="ARBA" id="ARBA00041148"/>
    </source>
</evidence>
<dbReference type="PANTHER" id="PTHR33231:SF1">
    <property type="entry name" value="30S RIBOSOMAL PROTEIN"/>
    <property type="match status" value="1"/>
</dbReference>
<dbReference type="Gene3D" id="3.30.160.100">
    <property type="entry name" value="Ribosome hibernation promotion factor-like"/>
    <property type="match status" value="1"/>
</dbReference>
<dbReference type="InterPro" id="IPR050574">
    <property type="entry name" value="HPF/YfiA_ribosome-assoc"/>
</dbReference>
<keyword evidence="6" id="KW-1185">Reference proteome</keyword>
<feature type="region of interest" description="Disordered" evidence="4">
    <location>
        <begin position="97"/>
        <end position="125"/>
    </location>
</feature>
<dbReference type="PANTHER" id="PTHR33231">
    <property type="entry name" value="30S RIBOSOMAL PROTEIN"/>
    <property type="match status" value="1"/>
</dbReference>
<sequence>MNLTISGHHLEVTPAIREYVQSKLERVRRHFDQVIDIAVILTVDNLTEKEKRQKAEINLRLSGKTVYVESLSHDLYAAIDTLVDKLDRQVMKYKTKVQDHNHQAIKHMPEEMPEDMPEEETPSAA</sequence>
<dbReference type="Proteomes" id="UP000609726">
    <property type="component" value="Unassembled WGS sequence"/>
</dbReference>
<dbReference type="CDD" id="cd00552">
    <property type="entry name" value="RaiA"/>
    <property type="match status" value="1"/>
</dbReference>
<evidence type="ECO:0000313" key="5">
    <source>
        <dbReference type="EMBL" id="NHZ88287.1"/>
    </source>
</evidence>
<organism evidence="5 6">
    <name type="scientific">Massilia mucilaginosa</name>
    <dbReference type="NCBI Taxonomy" id="2609282"/>
    <lineage>
        <taxon>Bacteria</taxon>
        <taxon>Pseudomonadati</taxon>
        <taxon>Pseudomonadota</taxon>
        <taxon>Betaproteobacteria</taxon>
        <taxon>Burkholderiales</taxon>
        <taxon>Oxalobacteraceae</taxon>
        <taxon>Telluria group</taxon>
        <taxon>Massilia</taxon>
    </lineage>
</organism>
<dbReference type="SUPFAM" id="SSF69754">
    <property type="entry name" value="Ribosome binding protein Y (YfiA homologue)"/>
    <property type="match status" value="1"/>
</dbReference>